<feature type="transmembrane region" description="Helical" evidence="1">
    <location>
        <begin position="206"/>
        <end position="229"/>
    </location>
</feature>
<dbReference type="SUPFAM" id="SSF103473">
    <property type="entry name" value="MFS general substrate transporter"/>
    <property type="match status" value="1"/>
</dbReference>
<keyword evidence="1" id="KW-1133">Transmembrane helix</keyword>
<gene>
    <name evidence="2" type="ORF">S03H2_43908</name>
</gene>
<feature type="transmembrane region" description="Helical" evidence="1">
    <location>
        <begin position="49"/>
        <end position="70"/>
    </location>
</feature>
<keyword evidence="1" id="KW-0812">Transmembrane</keyword>
<accession>X1HV83</accession>
<evidence type="ECO:0008006" key="3">
    <source>
        <dbReference type="Google" id="ProtNLM"/>
    </source>
</evidence>
<feature type="non-terminal residue" evidence="2">
    <location>
        <position position="1"/>
    </location>
</feature>
<evidence type="ECO:0000313" key="2">
    <source>
        <dbReference type="EMBL" id="GAH74061.1"/>
    </source>
</evidence>
<organism evidence="2">
    <name type="scientific">marine sediment metagenome</name>
    <dbReference type="NCBI Taxonomy" id="412755"/>
    <lineage>
        <taxon>unclassified sequences</taxon>
        <taxon>metagenomes</taxon>
        <taxon>ecological metagenomes</taxon>
    </lineage>
</organism>
<feature type="transmembrane region" description="Helical" evidence="1">
    <location>
        <begin position="111"/>
        <end position="136"/>
    </location>
</feature>
<feature type="transmembrane region" description="Helical" evidence="1">
    <location>
        <begin position="148"/>
        <end position="167"/>
    </location>
</feature>
<dbReference type="AlphaFoldDB" id="X1HV83"/>
<proteinExistence type="predicted"/>
<name>X1HV83_9ZZZZ</name>
<reference evidence="2" key="1">
    <citation type="journal article" date="2014" name="Front. Microbiol.">
        <title>High frequency of phylogenetically diverse reductive dehalogenase-homologous genes in deep subseafloor sedimentary metagenomes.</title>
        <authorList>
            <person name="Kawai M."/>
            <person name="Futagami T."/>
            <person name="Toyoda A."/>
            <person name="Takaki Y."/>
            <person name="Nishi S."/>
            <person name="Hori S."/>
            <person name="Arai W."/>
            <person name="Tsubouchi T."/>
            <person name="Morono Y."/>
            <person name="Uchiyama I."/>
            <person name="Ito T."/>
            <person name="Fujiyama A."/>
            <person name="Inagaki F."/>
            <person name="Takami H."/>
        </authorList>
    </citation>
    <scope>NUCLEOTIDE SEQUENCE</scope>
    <source>
        <strain evidence="2">Expedition CK06-06</strain>
    </source>
</reference>
<feature type="transmembrane region" description="Helical" evidence="1">
    <location>
        <begin position="76"/>
        <end position="99"/>
    </location>
</feature>
<feature type="transmembrane region" description="Helical" evidence="1">
    <location>
        <begin position="20"/>
        <end position="37"/>
    </location>
</feature>
<dbReference type="InterPro" id="IPR036259">
    <property type="entry name" value="MFS_trans_sf"/>
</dbReference>
<dbReference type="EMBL" id="BARU01027426">
    <property type="protein sequence ID" value="GAH74061.1"/>
    <property type="molecule type" value="Genomic_DNA"/>
</dbReference>
<feature type="transmembrane region" description="Helical" evidence="1">
    <location>
        <begin position="179"/>
        <end position="200"/>
    </location>
</feature>
<keyword evidence="1" id="KW-0472">Membrane</keyword>
<evidence type="ECO:0000256" key="1">
    <source>
        <dbReference type="SAM" id="Phobius"/>
    </source>
</evidence>
<protein>
    <recommendedName>
        <fullName evidence="3">Major facilitator superfamily (MFS) profile domain-containing protein</fullName>
    </recommendedName>
</protein>
<sequence length="258" mass="28262">LYSPGLNNIFRLMEKVNLKTFLFPLILFIIIFLLIRAKTNKLKKASLPVAIATTGFAGMAFQLIIILTFQSFYGNIYHRIGLLATAFMAGLALGSIVVNSIMERIKNKLSLLIKLEAAIVLYSVCLPFLLTSFHLYLGKPWVFSSVQIMLLLLSLISGILVGAEFPLANKIYLIGLTKVSWVAGMLYTADLIGAWLGAFVVSVMMIPILGILATCLFIIAINLISLFLVATSGRIDISPDTRNFISTKLTSSSHNVIG</sequence>
<comment type="caution">
    <text evidence="2">The sequence shown here is derived from an EMBL/GenBank/DDBJ whole genome shotgun (WGS) entry which is preliminary data.</text>
</comment>